<dbReference type="STRING" id="6335.A0A0V1LNA6"/>
<dbReference type="EMBL" id="JYDW01000023">
    <property type="protein sequence ID" value="KRZ60960.1"/>
    <property type="molecule type" value="Genomic_DNA"/>
</dbReference>
<reference evidence="2 3" key="1">
    <citation type="submission" date="2015-05" db="EMBL/GenBank/DDBJ databases">
        <title>Evolution of Trichinella species and genotypes.</title>
        <authorList>
            <person name="Korhonen P.K."/>
            <person name="Edoardo P."/>
            <person name="Giuseppe L.R."/>
            <person name="Gasser R.B."/>
        </authorList>
    </citation>
    <scope>NUCLEOTIDE SEQUENCE [LARGE SCALE GENOMIC DNA]</scope>
    <source>
        <strain evidence="2">ISS10</strain>
    </source>
</reference>
<keyword evidence="3" id="KW-1185">Reference proteome</keyword>
<sequence length="293" mass="32396">MGHGSCQKRAPVENIPPGRSGAFLTNGVPTAFRNLLPGMRARSFILLAERSIDGGQSWSRRTEEEEDNSVLSTCAWACVVPCTEVQPRRYRQLGLDAQEKRLQRRDGVVTLLDWAARVVAENYPLHVIEQRYRAVPEPVLYRVLLWAFPREEMFIRLYSCPAPDVERSSRGGAPSSSAFVDGVRLLDFNAVEEALQIGKQFVGCHFARRLEPGGIDTLVLGGTVDELSTFRFGWKGCLDQGTSFGPTEGHCGGSIVPVSRTILIYSFRVQGRFSSSSSSSSSSPSSWLFVFSL</sequence>
<dbReference type="AlphaFoldDB" id="A0A0V1LNA6"/>
<evidence type="ECO:0000313" key="3">
    <source>
        <dbReference type="Proteomes" id="UP000054721"/>
    </source>
</evidence>
<dbReference type="OrthoDB" id="10013584at2759"/>
<protein>
    <submittedName>
        <fullName evidence="2">Zinc finger SWIM domain-containing protein 4</fullName>
    </submittedName>
</protein>
<feature type="region of interest" description="Disordered" evidence="1">
    <location>
        <begin position="1"/>
        <end position="20"/>
    </location>
</feature>
<gene>
    <name evidence="2" type="primary">ZSWIM4</name>
    <name evidence="2" type="ORF">T02_2539</name>
</gene>
<accession>A0A0V1LNA6</accession>
<proteinExistence type="predicted"/>
<dbReference type="Proteomes" id="UP000054721">
    <property type="component" value="Unassembled WGS sequence"/>
</dbReference>
<dbReference type="PANTHER" id="PTHR22619">
    <property type="entry name" value="ZINC FINGER SWIM DOMAIN CONTAINING PROTEIN 4, 5, 6"/>
    <property type="match status" value="1"/>
</dbReference>
<dbReference type="PANTHER" id="PTHR22619:SF0">
    <property type="entry name" value="ZINC FINGER SWIM DOMAIN-CONTAINING PROTEIN 6-LIKE PROTEIN"/>
    <property type="match status" value="1"/>
</dbReference>
<dbReference type="GO" id="GO:0031462">
    <property type="term" value="C:Cul2-RING ubiquitin ligase complex"/>
    <property type="evidence" value="ECO:0007669"/>
    <property type="project" value="TreeGrafter"/>
</dbReference>
<organism evidence="2 3">
    <name type="scientific">Trichinella nativa</name>
    <dbReference type="NCBI Taxonomy" id="6335"/>
    <lineage>
        <taxon>Eukaryota</taxon>
        <taxon>Metazoa</taxon>
        <taxon>Ecdysozoa</taxon>
        <taxon>Nematoda</taxon>
        <taxon>Enoplea</taxon>
        <taxon>Dorylaimia</taxon>
        <taxon>Trichinellida</taxon>
        <taxon>Trichinellidae</taxon>
        <taxon>Trichinella</taxon>
    </lineage>
</organism>
<name>A0A0V1LNA6_9BILA</name>
<evidence type="ECO:0000313" key="2">
    <source>
        <dbReference type="EMBL" id="KRZ60960.1"/>
    </source>
</evidence>
<evidence type="ECO:0000256" key="1">
    <source>
        <dbReference type="SAM" id="MobiDB-lite"/>
    </source>
</evidence>
<comment type="caution">
    <text evidence="2">The sequence shown here is derived from an EMBL/GenBank/DDBJ whole genome shotgun (WGS) entry which is preliminary data.</text>
</comment>